<feature type="transmembrane region" description="Helical" evidence="1">
    <location>
        <begin position="398"/>
        <end position="418"/>
    </location>
</feature>
<feature type="transmembrane region" description="Helical" evidence="1">
    <location>
        <begin position="72"/>
        <end position="94"/>
    </location>
</feature>
<feature type="transmembrane region" description="Helical" evidence="1">
    <location>
        <begin position="167"/>
        <end position="188"/>
    </location>
</feature>
<evidence type="ECO:0000313" key="2">
    <source>
        <dbReference type="EMBL" id="HFM99987.1"/>
    </source>
</evidence>
<gene>
    <name evidence="2" type="ORF">ENR64_19960</name>
</gene>
<keyword evidence="1" id="KW-1133">Transmembrane helix</keyword>
<feature type="transmembrane region" description="Helical" evidence="1">
    <location>
        <begin position="12"/>
        <end position="30"/>
    </location>
</feature>
<feature type="transmembrane region" description="Helical" evidence="1">
    <location>
        <begin position="144"/>
        <end position="161"/>
    </location>
</feature>
<proteinExistence type="predicted"/>
<feature type="transmembrane region" description="Helical" evidence="1">
    <location>
        <begin position="329"/>
        <end position="348"/>
    </location>
</feature>
<evidence type="ECO:0008006" key="3">
    <source>
        <dbReference type="Google" id="ProtNLM"/>
    </source>
</evidence>
<comment type="caution">
    <text evidence="2">The sequence shown here is derived from an EMBL/GenBank/DDBJ whole genome shotgun (WGS) entry which is preliminary data.</text>
</comment>
<keyword evidence="1" id="KW-0472">Membrane</keyword>
<feature type="transmembrane region" description="Helical" evidence="1">
    <location>
        <begin position="270"/>
        <end position="288"/>
    </location>
</feature>
<dbReference type="EMBL" id="DSRU01000281">
    <property type="protein sequence ID" value="HFM99987.1"/>
    <property type="molecule type" value="Genomic_DNA"/>
</dbReference>
<feature type="transmembrane region" description="Helical" evidence="1">
    <location>
        <begin position="369"/>
        <end position="386"/>
    </location>
</feature>
<accession>A0A7C3KHD9</accession>
<organism evidence="2">
    <name type="scientific">Oscillatoriales cyanobacterium SpSt-418</name>
    <dbReference type="NCBI Taxonomy" id="2282169"/>
    <lineage>
        <taxon>Bacteria</taxon>
        <taxon>Bacillati</taxon>
        <taxon>Cyanobacteriota</taxon>
        <taxon>Cyanophyceae</taxon>
        <taxon>Oscillatoriophycideae</taxon>
        <taxon>Oscillatoriales</taxon>
    </lineage>
</organism>
<evidence type="ECO:0000256" key="1">
    <source>
        <dbReference type="SAM" id="Phobius"/>
    </source>
</evidence>
<keyword evidence="1" id="KW-0812">Transmembrane</keyword>
<dbReference type="AlphaFoldDB" id="A0A7C3KHD9"/>
<protein>
    <recommendedName>
        <fullName evidence="3">4Fe-4S binding protein</fullName>
    </recommendedName>
</protein>
<reference evidence="2" key="1">
    <citation type="journal article" date="2020" name="mSystems">
        <title>Genome- and Community-Level Interaction Insights into Carbon Utilization and Element Cycling Functions of Hydrothermarchaeota in Hydrothermal Sediment.</title>
        <authorList>
            <person name="Zhou Z."/>
            <person name="Liu Y."/>
            <person name="Xu W."/>
            <person name="Pan J."/>
            <person name="Luo Z.H."/>
            <person name="Li M."/>
        </authorList>
    </citation>
    <scope>NUCLEOTIDE SEQUENCE [LARGE SCALE GENOMIC DNA]</scope>
    <source>
        <strain evidence="2">SpSt-418</strain>
    </source>
</reference>
<name>A0A7C3KHD9_9CYAN</name>
<sequence length="566" mass="64928">MLNRVSEKTMHRIRWILVLGWLVLIASLFYDPITPLWTQPDNLASPFRVDLNKCIKVRETCLSQTPFSMSALIWWAMIVPAGIFILMTFGHEFWRRICPLSFLSQVPRALGIQRRRRVTDAVTGETRYELVAIAEDSWLGRYHLYLQFGFFVLGLGIRILYINSDRLFLGGFLIATIFCAILVGYLYAGKSWCHYFCPMSPVQLVYTGPRSLLGSKNYQEQSPTPQSMCRMVDSNTGEERSACVGCRAVCVDIDAEKNYWAELNKPGRRLVQYGYLGMVIAFYLYYFLYSGNWDYYFTGTWTHEADQVANVLDTGFYIYGRAIPIPKAIAVYITFGVLVAITFSLGLIAEKLCRKYVRWQGRPVSAEQAQHLVFTVFTLTSFWTFFSYGARPSLNRLPLYPLLGFNAAIVLVGSVWFYRTLRRTRADYERENVAISLRKQLQTLPIDPELLEGRNLNELSPNEIYILTKVLRGVSQKIRIQAYTGILLDLLQQQAIDVPGSFEFCRRLRQDLQLQDQDHFTTLEAIAASHPELLLPTRNRPVPGHIHDAVTQAVTLVRSSRKSVSR</sequence>